<evidence type="ECO:0000313" key="2">
    <source>
        <dbReference type="Proteomes" id="UP000094385"/>
    </source>
</evidence>
<evidence type="ECO:0000313" key="1">
    <source>
        <dbReference type="EMBL" id="ODQ76594.1"/>
    </source>
</evidence>
<dbReference type="Proteomes" id="UP000094385">
    <property type="component" value="Unassembled WGS sequence"/>
</dbReference>
<dbReference type="EMBL" id="KV454289">
    <property type="protein sequence ID" value="ODQ76594.1"/>
    <property type="molecule type" value="Genomic_DNA"/>
</dbReference>
<sequence length="90" mass="10350">MNARYTLEHLINKSVEIAECLLAPVFNTCIRRPTRPRTNPLTKQEKQQKGLVVNALPWVTSNNAQPSPKGREPCSHMYVYIHRHRQITGT</sequence>
<protein>
    <submittedName>
        <fullName evidence="1">Uncharacterized protein</fullName>
    </submittedName>
</protein>
<reference evidence="1 2" key="1">
    <citation type="journal article" date="2016" name="Proc. Natl. Acad. Sci. U.S.A.">
        <title>Comparative genomics of biotechnologically important yeasts.</title>
        <authorList>
            <person name="Riley R."/>
            <person name="Haridas S."/>
            <person name="Wolfe K.H."/>
            <person name="Lopes M.R."/>
            <person name="Hittinger C.T."/>
            <person name="Goeker M."/>
            <person name="Salamov A.A."/>
            <person name="Wisecaver J.H."/>
            <person name="Long T.M."/>
            <person name="Calvey C.H."/>
            <person name="Aerts A.L."/>
            <person name="Barry K.W."/>
            <person name="Choi C."/>
            <person name="Clum A."/>
            <person name="Coughlan A.Y."/>
            <person name="Deshpande S."/>
            <person name="Douglass A.P."/>
            <person name="Hanson S.J."/>
            <person name="Klenk H.-P."/>
            <person name="LaButti K.M."/>
            <person name="Lapidus A."/>
            <person name="Lindquist E.A."/>
            <person name="Lipzen A.M."/>
            <person name="Meier-Kolthoff J.P."/>
            <person name="Ohm R.A."/>
            <person name="Otillar R.P."/>
            <person name="Pangilinan J.L."/>
            <person name="Peng Y."/>
            <person name="Rokas A."/>
            <person name="Rosa C.A."/>
            <person name="Scheuner C."/>
            <person name="Sibirny A.A."/>
            <person name="Slot J.C."/>
            <person name="Stielow J.B."/>
            <person name="Sun H."/>
            <person name="Kurtzman C.P."/>
            <person name="Blackwell M."/>
            <person name="Grigoriev I.V."/>
            <person name="Jeffries T.W."/>
        </authorList>
    </citation>
    <scope>NUCLEOTIDE SEQUENCE [LARGE SCALE GENOMIC DNA]</scope>
    <source>
        <strain evidence="1 2">NRRL Y-11557</strain>
    </source>
</reference>
<name>A0A1E3QGL8_LIPST</name>
<organism evidence="1 2">
    <name type="scientific">Lipomyces starkeyi NRRL Y-11557</name>
    <dbReference type="NCBI Taxonomy" id="675824"/>
    <lineage>
        <taxon>Eukaryota</taxon>
        <taxon>Fungi</taxon>
        <taxon>Dikarya</taxon>
        <taxon>Ascomycota</taxon>
        <taxon>Saccharomycotina</taxon>
        <taxon>Lipomycetes</taxon>
        <taxon>Lipomycetales</taxon>
        <taxon>Lipomycetaceae</taxon>
        <taxon>Lipomyces</taxon>
    </lineage>
</organism>
<feature type="non-terminal residue" evidence="1">
    <location>
        <position position="1"/>
    </location>
</feature>
<keyword evidence="2" id="KW-1185">Reference proteome</keyword>
<dbReference type="AlphaFoldDB" id="A0A1E3QGL8"/>
<accession>A0A1E3QGL8</accession>
<gene>
    <name evidence="1" type="ORF">LIPSTDRAFT_67539</name>
</gene>
<proteinExistence type="predicted"/>